<evidence type="ECO:0000256" key="3">
    <source>
        <dbReference type="ARBA" id="ARBA00023136"/>
    </source>
</evidence>
<feature type="transmembrane region" description="Helical" evidence="4">
    <location>
        <begin position="45"/>
        <end position="62"/>
    </location>
</feature>
<keyword evidence="2 4" id="KW-1133">Transmembrane helix</keyword>
<name>A0A7K1Y9H6_9SPHI</name>
<keyword evidence="3 4" id="KW-0472">Membrane</keyword>
<feature type="transmembrane region" description="Helical" evidence="4">
    <location>
        <begin position="213"/>
        <end position="233"/>
    </location>
</feature>
<feature type="transmembrane region" description="Helical" evidence="4">
    <location>
        <begin position="245"/>
        <end position="262"/>
    </location>
</feature>
<dbReference type="EMBL" id="WVHT01000004">
    <property type="protein sequence ID" value="MXV51235.1"/>
    <property type="molecule type" value="Genomic_DNA"/>
</dbReference>
<feature type="transmembrane region" description="Helical" evidence="4">
    <location>
        <begin position="158"/>
        <end position="176"/>
    </location>
</feature>
<dbReference type="AlphaFoldDB" id="A0A7K1Y9H6"/>
<dbReference type="InterPro" id="IPR020846">
    <property type="entry name" value="MFS_dom"/>
</dbReference>
<evidence type="ECO:0000313" key="7">
    <source>
        <dbReference type="Proteomes" id="UP000466586"/>
    </source>
</evidence>
<dbReference type="CDD" id="cd17324">
    <property type="entry name" value="MFS_NepI_like"/>
    <property type="match status" value="1"/>
</dbReference>
<feature type="transmembrane region" description="Helical" evidence="4">
    <location>
        <begin position="274"/>
        <end position="292"/>
    </location>
</feature>
<dbReference type="RefSeq" id="WP_160844418.1">
    <property type="nucleotide sequence ID" value="NZ_WVHT01000004.1"/>
</dbReference>
<feature type="domain" description="Major facilitator superfamily (MFS) profile" evidence="5">
    <location>
        <begin position="1"/>
        <end position="386"/>
    </location>
</feature>
<reference evidence="6 7" key="1">
    <citation type="submission" date="2019-11" db="EMBL/GenBank/DDBJ databases">
        <title>Pedobacter sp. HMF7647 Genome sequencing and assembly.</title>
        <authorList>
            <person name="Kang H."/>
            <person name="Kim H."/>
            <person name="Joh K."/>
        </authorList>
    </citation>
    <scope>NUCLEOTIDE SEQUENCE [LARGE SCALE GENOMIC DNA]</scope>
    <source>
        <strain evidence="6 7">HMF7647</strain>
    </source>
</reference>
<feature type="transmembrane region" description="Helical" evidence="4">
    <location>
        <begin position="360"/>
        <end position="380"/>
    </location>
</feature>
<evidence type="ECO:0000256" key="1">
    <source>
        <dbReference type="ARBA" id="ARBA00022692"/>
    </source>
</evidence>
<dbReference type="PANTHER" id="PTHR42910:SF1">
    <property type="entry name" value="MAJOR FACILITATOR SUPERFAMILY (MFS) PROFILE DOMAIN-CONTAINING PROTEIN"/>
    <property type="match status" value="1"/>
</dbReference>
<keyword evidence="1 4" id="KW-0812">Transmembrane</keyword>
<sequence length="394" mass="42940">MQLKKTDIILMAFTTGLIVANIYYCQPLIILIAKEFNIAESDAGRITYLTQAGYALGLLFLVPLGDRLERKTQILYTTLLAIAALIAAALSPGFTILCIASVIIGFSSVVPQLILPLAAHLAEPTERGKVIGTIMSGLLIGILLSRTLSGIIGQLFGWRAMFWIAAVICSLLMLLIKKRFPESRPTFNGKYKDLMASLVKLTRELPELREASAINALAFSIFGAFWTSMVLLLDGAPYYFRADQIGLFGLAGAMGAMAAPLVGRIGDKKNPRIAVGYGLLILLIALLIFYFFGTHLYLFIFGILLLDLGQQGVHVSNQTRVYALIPEARNRLNTVFMTASFVGTSAGSAMSLALWKWSGWHGVCLGLIVLLLCALAVYIFTYKKNQTANLQTTS</sequence>
<gene>
    <name evidence="6" type="ORF">GS399_09665</name>
</gene>
<dbReference type="GO" id="GO:0022857">
    <property type="term" value="F:transmembrane transporter activity"/>
    <property type="evidence" value="ECO:0007669"/>
    <property type="project" value="InterPro"/>
</dbReference>
<dbReference type="InterPro" id="IPR036259">
    <property type="entry name" value="MFS_trans_sf"/>
</dbReference>
<evidence type="ECO:0000259" key="5">
    <source>
        <dbReference type="PROSITE" id="PS50850"/>
    </source>
</evidence>
<dbReference type="Gene3D" id="1.20.1250.20">
    <property type="entry name" value="MFS general substrate transporter like domains"/>
    <property type="match status" value="1"/>
</dbReference>
<keyword evidence="7" id="KW-1185">Reference proteome</keyword>
<dbReference type="Pfam" id="PF07690">
    <property type="entry name" value="MFS_1"/>
    <property type="match status" value="1"/>
</dbReference>
<protein>
    <submittedName>
        <fullName evidence="6">MFS transporter</fullName>
    </submittedName>
</protein>
<feature type="transmembrane region" description="Helical" evidence="4">
    <location>
        <begin position="130"/>
        <end position="152"/>
    </location>
</feature>
<evidence type="ECO:0000313" key="6">
    <source>
        <dbReference type="EMBL" id="MXV51235.1"/>
    </source>
</evidence>
<evidence type="ECO:0000256" key="4">
    <source>
        <dbReference type="SAM" id="Phobius"/>
    </source>
</evidence>
<feature type="transmembrane region" description="Helical" evidence="4">
    <location>
        <begin position="74"/>
        <end position="90"/>
    </location>
</feature>
<dbReference type="Proteomes" id="UP000466586">
    <property type="component" value="Unassembled WGS sequence"/>
</dbReference>
<accession>A0A7K1Y9H6</accession>
<dbReference type="InterPro" id="IPR011701">
    <property type="entry name" value="MFS"/>
</dbReference>
<dbReference type="SUPFAM" id="SSF103473">
    <property type="entry name" value="MFS general substrate transporter"/>
    <property type="match status" value="1"/>
</dbReference>
<feature type="transmembrane region" description="Helical" evidence="4">
    <location>
        <begin position="96"/>
        <end position="118"/>
    </location>
</feature>
<organism evidence="6 7">
    <name type="scientific">Hufsiella arboris</name>
    <dbReference type="NCBI Taxonomy" id="2695275"/>
    <lineage>
        <taxon>Bacteria</taxon>
        <taxon>Pseudomonadati</taxon>
        <taxon>Bacteroidota</taxon>
        <taxon>Sphingobacteriia</taxon>
        <taxon>Sphingobacteriales</taxon>
        <taxon>Sphingobacteriaceae</taxon>
        <taxon>Hufsiella</taxon>
    </lineage>
</organism>
<feature type="transmembrane region" description="Helical" evidence="4">
    <location>
        <begin position="12"/>
        <end position="33"/>
    </location>
</feature>
<evidence type="ECO:0000256" key="2">
    <source>
        <dbReference type="ARBA" id="ARBA00022989"/>
    </source>
</evidence>
<dbReference type="PANTHER" id="PTHR42910">
    <property type="entry name" value="TRANSPORTER SCO4007-RELATED"/>
    <property type="match status" value="1"/>
</dbReference>
<dbReference type="PROSITE" id="PS50850">
    <property type="entry name" value="MFS"/>
    <property type="match status" value="1"/>
</dbReference>
<comment type="caution">
    <text evidence="6">The sequence shown here is derived from an EMBL/GenBank/DDBJ whole genome shotgun (WGS) entry which is preliminary data.</text>
</comment>
<proteinExistence type="predicted"/>